<evidence type="ECO:0000313" key="2">
    <source>
        <dbReference type="Proteomes" id="UP000007799"/>
    </source>
</evidence>
<dbReference type="RefSeq" id="XP_004987936.1">
    <property type="nucleotide sequence ID" value="XM_004987879.1"/>
</dbReference>
<accession>F2USF8</accession>
<proteinExistence type="predicted"/>
<dbReference type="InParanoid" id="F2USF8"/>
<name>F2USF8_SALR5</name>
<gene>
    <name evidence="1" type="ORF">PTSG_11012</name>
</gene>
<evidence type="ECO:0000313" key="1">
    <source>
        <dbReference type="EMBL" id="EGD81067.1"/>
    </source>
</evidence>
<dbReference type="KEGG" id="sre:PTSG_11012"/>
<organism evidence="2">
    <name type="scientific">Salpingoeca rosetta (strain ATCC 50818 / BSB-021)</name>
    <dbReference type="NCBI Taxonomy" id="946362"/>
    <lineage>
        <taxon>Eukaryota</taxon>
        <taxon>Choanoflagellata</taxon>
        <taxon>Craspedida</taxon>
        <taxon>Salpingoecidae</taxon>
        <taxon>Salpingoeca</taxon>
    </lineage>
</organism>
<keyword evidence="2" id="KW-1185">Reference proteome</keyword>
<dbReference type="GeneID" id="16068463"/>
<reference evidence="1" key="1">
    <citation type="submission" date="2009-08" db="EMBL/GenBank/DDBJ databases">
        <title>Annotation of Salpingoeca rosetta.</title>
        <authorList>
            <consortium name="The Broad Institute Genome Sequencing Platform"/>
            <person name="Russ C."/>
            <person name="Cuomo C."/>
            <person name="Burger G."/>
            <person name="Gray M.W."/>
            <person name="Holland P.W.H."/>
            <person name="King N."/>
            <person name="Lang F.B.F."/>
            <person name="Roger A.J."/>
            <person name="Ruiz-Trillo I."/>
            <person name="Young S.K."/>
            <person name="Zeng Q."/>
            <person name="Gargeya S."/>
            <person name="Alvarado L."/>
            <person name="Berlin A."/>
            <person name="Chapman S.B."/>
            <person name="Chen Z."/>
            <person name="Freedman E."/>
            <person name="Gellesch M."/>
            <person name="Goldberg J."/>
            <person name="Griggs A."/>
            <person name="Gujja S."/>
            <person name="Heilman E."/>
            <person name="Heiman D."/>
            <person name="Howarth C."/>
            <person name="Mehta T."/>
            <person name="Neiman D."/>
            <person name="Pearson M."/>
            <person name="Roberts A."/>
            <person name="Saif S."/>
            <person name="Shea T."/>
            <person name="Shenoy N."/>
            <person name="Sisk P."/>
            <person name="Stolte C."/>
            <person name="Sykes S."/>
            <person name="White J."/>
            <person name="Yandava C."/>
            <person name="Haas B."/>
            <person name="Nusbaum C."/>
            <person name="Birren B."/>
        </authorList>
    </citation>
    <scope>NUCLEOTIDE SEQUENCE [LARGE SCALE GENOMIC DNA]</scope>
    <source>
        <strain evidence="1">ATCC 50818</strain>
    </source>
</reference>
<sequence length="188" mass="20657">MALSYAPHPVVPASSGHPYPPVLLAIFAALRSLLTLCPPPLHECTREMAAMVTLAITLASPKQQSTVKLEVKVLTKKQRRKQQHAPAFMAVKAEPPRLGHTLALSALQLLDVFLLRGHVHMPLSARAKLDHWMLQLLSAADFAHAPLDDSQYAHAGHSCTRFWPRACCVPPPNQCVHTGYGHLLHTFP</sequence>
<dbReference type="AlphaFoldDB" id="F2USF8"/>
<protein>
    <submittedName>
        <fullName evidence="1">Uncharacterized protein</fullName>
    </submittedName>
</protein>
<dbReference type="Proteomes" id="UP000007799">
    <property type="component" value="Unassembled WGS sequence"/>
</dbReference>
<dbReference type="EMBL" id="GL832994">
    <property type="protein sequence ID" value="EGD81067.1"/>
    <property type="molecule type" value="Genomic_DNA"/>
</dbReference>